<accession>A0A1H0AK60</accession>
<keyword evidence="2" id="KW-1185">Reference proteome</keyword>
<dbReference type="OrthoDB" id="9772811at2"/>
<dbReference type="PANTHER" id="PTHR47197">
    <property type="entry name" value="PROTEIN NIRF"/>
    <property type="match status" value="1"/>
</dbReference>
<sequence length="369" mass="40800">MFYQLFIALTIISAGSTYSGLVLEKTKTLTSSLGVKSVLFNPQGTKLYALNLEGGSIYEFSQSEKKLSREIVFERTSARGLDYGSNRSIASFAEKPVEACFINQILWVSLHNAGGIIPILPDTPSLNKTRPNIADAKAIVIDLEKQRRDTIGFPLIKTGKTPKVIATTADYSHLLVSNWSDKTIAVLKLNDTLPPYGRIIASLKMPATPRGIAIDNSNDKSYVAIMGGNKIMVINNHTWKVEKTFIVPSNPRHVVTAAPNRLFVSFNSGSQIACINARTGKILFKAKTCLQPRTIALSENQQFIFVTCYKGNTLDIFKINSNSFRKIYSLSCTGKPVGIAIHEDEERLEAWVGNYMAGNLKVFTFKKSY</sequence>
<dbReference type="RefSeq" id="WP_074610246.1">
    <property type="nucleotide sequence ID" value="NZ_FNGY01000007.1"/>
</dbReference>
<dbReference type="AlphaFoldDB" id="A0A1H0AK60"/>
<dbReference type="EMBL" id="FNGY01000007">
    <property type="protein sequence ID" value="SDN33962.1"/>
    <property type="molecule type" value="Genomic_DNA"/>
</dbReference>
<evidence type="ECO:0000313" key="1">
    <source>
        <dbReference type="EMBL" id="SDN33962.1"/>
    </source>
</evidence>
<reference evidence="2" key="1">
    <citation type="submission" date="2016-10" db="EMBL/GenBank/DDBJ databases">
        <authorList>
            <person name="Varghese N."/>
            <person name="Submissions S."/>
        </authorList>
    </citation>
    <scope>NUCLEOTIDE SEQUENCE [LARGE SCALE GENOMIC DNA]</scope>
    <source>
        <strain evidence="2">DSM 19110</strain>
    </source>
</reference>
<evidence type="ECO:0000313" key="2">
    <source>
        <dbReference type="Proteomes" id="UP000183200"/>
    </source>
</evidence>
<keyword evidence="1" id="KW-0238">DNA-binding</keyword>
<dbReference type="InterPro" id="IPR011044">
    <property type="entry name" value="Quino_amine_DH_bsu"/>
</dbReference>
<dbReference type="SUPFAM" id="SSF50969">
    <property type="entry name" value="YVTN repeat-like/Quinoprotein amine dehydrogenase"/>
    <property type="match status" value="1"/>
</dbReference>
<proteinExistence type="predicted"/>
<dbReference type="Proteomes" id="UP000183200">
    <property type="component" value="Unassembled WGS sequence"/>
</dbReference>
<name>A0A1H0AK60_9SPHI</name>
<dbReference type="InterPro" id="IPR051200">
    <property type="entry name" value="Host-pathogen_enzymatic-act"/>
</dbReference>
<dbReference type="Gene3D" id="2.130.10.10">
    <property type="entry name" value="YVTN repeat-like/Quinoprotein amine dehydrogenase"/>
    <property type="match status" value="1"/>
</dbReference>
<organism evidence="1 2">
    <name type="scientific">Pedobacter steynii</name>
    <dbReference type="NCBI Taxonomy" id="430522"/>
    <lineage>
        <taxon>Bacteria</taxon>
        <taxon>Pseudomonadati</taxon>
        <taxon>Bacteroidota</taxon>
        <taxon>Sphingobacteriia</taxon>
        <taxon>Sphingobacteriales</taxon>
        <taxon>Sphingobacteriaceae</taxon>
        <taxon>Pedobacter</taxon>
    </lineage>
</organism>
<protein>
    <submittedName>
        <fullName evidence="1">DNA-binding beta-propeller fold protein YncE</fullName>
    </submittedName>
</protein>
<dbReference type="GO" id="GO:0003677">
    <property type="term" value="F:DNA binding"/>
    <property type="evidence" value="ECO:0007669"/>
    <property type="project" value="UniProtKB-KW"/>
</dbReference>
<dbReference type="PANTHER" id="PTHR47197:SF3">
    <property type="entry name" value="DIHYDRO-HEME D1 DEHYDROGENASE"/>
    <property type="match status" value="1"/>
</dbReference>
<dbReference type="InterPro" id="IPR015943">
    <property type="entry name" value="WD40/YVTN_repeat-like_dom_sf"/>
</dbReference>
<gene>
    <name evidence="1" type="ORF">SAMN05421820_107126</name>
</gene>